<organism>
    <name type="scientific">Ixodes scapularis</name>
    <name type="common">Black-legged tick</name>
    <name type="synonym">Deer tick</name>
    <dbReference type="NCBI Taxonomy" id="6945"/>
    <lineage>
        <taxon>Eukaryota</taxon>
        <taxon>Metazoa</taxon>
        <taxon>Ecdysozoa</taxon>
        <taxon>Arthropoda</taxon>
        <taxon>Chelicerata</taxon>
        <taxon>Arachnida</taxon>
        <taxon>Acari</taxon>
        <taxon>Parasitiformes</taxon>
        <taxon>Ixodida</taxon>
        <taxon>Ixodoidea</taxon>
        <taxon>Ixodidae</taxon>
        <taxon>Ixodinae</taxon>
        <taxon>Ixodes</taxon>
    </lineage>
</organism>
<feature type="compositionally biased region" description="Polar residues" evidence="1">
    <location>
        <begin position="221"/>
        <end position="235"/>
    </location>
</feature>
<dbReference type="VEuPathDB" id="VectorBase:ISCI002165"/>
<gene>
    <name evidence="2" type="ORF">IscW_ISCW002165</name>
</gene>
<evidence type="ECO:0000313" key="4">
    <source>
        <dbReference type="Proteomes" id="UP000001555"/>
    </source>
</evidence>
<sequence>MRGYGPPEGLAHVDYPRDNPIVMNLSESSAPDLTQLGPLVMLRGAGGPPGFSDLQQPFRAANAQLPPPHRTPLFQHSHPPLSLFDQQDPMADYPGFQMYSTGAPMGAGGLRFPASAGRHGVFPWEVPAPYVRAQLPKAADLSEETVMRIDTITTTIPGLRKLIVYGRPISAPSGKDSIKAEAIRRARSQWDDPLETNREHNRLMYDLPSVSTYDYASVWSNTTPSEANPSTQATTETDESRATTLPRSSAEGSEMNPLRPTVSMENITLLERAQEEMRKYPDKAP</sequence>
<dbReference type="EMBL" id="ABJB010566106">
    <property type="status" value="NOT_ANNOTATED_CDS"/>
    <property type="molecule type" value="Genomic_DNA"/>
</dbReference>
<keyword evidence="4" id="KW-1185">Reference proteome</keyword>
<name>B7PBD7_IXOSC</name>
<dbReference type="HOGENOM" id="CLU_977541_0_0_1"/>
<feature type="compositionally biased region" description="Polar residues" evidence="1">
    <location>
        <begin position="242"/>
        <end position="251"/>
    </location>
</feature>
<dbReference type="EMBL" id="DS675571">
    <property type="protein sequence ID" value="EEC03909.1"/>
    <property type="molecule type" value="Genomic_DNA"/>
</dbReference>
<reference evidence="2 4" key="1">
    <citation type="submission" date="2008-03" db="EMBL/GenBank/DDBJ databases">
        <title>Annotation of Ixodes scapularis.</title>
        <authorList>
            <consortium name="Ixodes scapularis Genome Project Consortium"/>
            <person name="Caler E."/>
            <person name="Hannick L.I."/>
            <person name="Bidwell S."/>
            <person name="Joardar V."/>
            <person name="Thiagarajan M."/>
            <person name="Amedeo P."/>
            <person name="Galinsky K.J."/>
            <person name="Schobel S."/>
            <person name="Inman J."/>
            <person name="Hostetler J."/>
            <person name="Miller J."/>
            <person name="Hammond M."/>
            <person name="Megy K."/>
            <person name="Lawson D."/>
            <person name="Kodira C."/>
            <person name="Sutton G."/>
            <person name="Meyer J."/>
            <person name="Hill C.A."/>
            <person name="Birren B."/>
            <person name="Nene V."/>
            <person name="Collins F."/>
            <person name="Alarcon-Chaidez F."/>
            <person name="Wikel S."/>
            <person name="Strausberg R."/>
        </authorList>
    </citation>
    <scope>NUCLEOTIDE SEQUENCE [LARGE SCALE GENOMIC DNA]</scope>
    <source>
        <strain evidence="4">Wikel</strain>
        <strain evidence="2">Wikel colony</strain>
    </source>
</reference>
<reference evidence="3" key="2">
    <citation type="submission" date="2020-05" db="UniProtKB">
        <authorList>
            <consortium name="EnsemblMetazoa"/>
        </authorList>
    </citation>
    <scope>IDENTIFICATION</scope>
    <source>
        <strain evidence="3">wikel</strain>
    </source>
</reference>
<dbReference type="PaxDb" id="6945-B7PBD7"/>
<protein>
    <submittedName>
        <fullName evidence="2 3">Uncharacterized protein</fullName>
    </submittedName>
</protein>
<accession>B7PBD7</accession>
<evidence type="ECO:0000256" key="1">
    <source>
        <dbReference type="SAM" id="MobiDB-lite"/>
    </source>
</evidence>
<dbReference type="AlphaFoldDB" id="B7PBD7"/>
<feature type="region of interest" description="Disordered" evidence="1">
    <location>
        <begin position="221"/>
        <end position="265"/>
    </location>
</feature>
<dbReference type="EnsemblMetazoa" id="ISCW002165-RA">
    <property type="protein sequence ID" value="ISCW002165-PA"/>
    <property type="gene ID" value="ISCW002165"/>
</dbReference>
<dbReference type="VEuPathDB" id="VectorBase:ISCW002165"/>
<dbReference type="Proteomes" id="UP000001555">
    <property type="component" value="Unassembled WGS sequence"/>
</dbReference>
<evidence type="ECO:0000313" key="3">
    <source>
        <dbReference type="EnsemblMetazoa" id="ISCW002165-PA"/>
    </source>
</evidence>
<dbReference type="InParanoid" id="B7PBD7"/>
<proteinExistence type="predicted"/>
<evidence type="ECO:0000313" key="2">
    <source>
        <dbReference type="EMBL" id="EEC03909.1"/>
    </source>
</evidence>